<dbReference type="Pfam" id="PF02466">
    <property type="entry name" value="Tim17"/>
    <property type="match status" value="1"/>
</dbReference>
<keyword evidence="4 11" id="KW-0812">Transmembrane</keyword>
<reference evidence="12 13" key="1">
    <citation type="submission" date="2019-02" db="EMBL/GenBank/DDBJ databases">
        <title>Genome sequencing of the rare red list fungi Phlebia centrifuga.</title>
        <authorList>
            <person name="Buettner E."/>
            <person name="Kellner H."/>
        </authorList>
    </citation>
    <scope>NUCLEOTIDE SEQUENCE [LARGE SCALE GENOMIC DNA]</scope>
    <source>
        <strain evidence="12 13">DSM 108282</strain>
    </source>
</reference>
<evidence type="ECO:0000313" key="12">
    <source>
        <dbReference type="EMBL" id="THH02063.1"/>
    </source>
</evidence>
<keyword evidence="8" id="KW-0811">Translocation</keyword>
<dbReference type="GO" id="GO:0030150">
    <property type="term" value="P:protein import into mitochondrial matrix"/>
    <property type="evidence" value="ECO:0007669"/>
    <property type="project" value="TreeGrafter"/>
</dbReference>
<dbReference type="Proteomes" id="UP000309038">
    <property type="component" value="Unassembled WGS sequence"/>
</dbReference>
<feature type="transmembrane region" description="Helical" evidence="11">
    <location>
        <begin position="142"/>
        <end position="163"/>
    </location>
</feature>
<keyword evidence="7 11" id="KW-1133">Transmembrane helix</keyword>
<keyword evidence="5" id="KW-0999">Mitochondrion inner membrane</keyword>
<accession>A0A4V3XBH8</accession>
<comment type="caution">
    <text evidence="12">The sequence shown here is derived from an EMBL/GenBank/DDBJ whole genome shotgun (WGS) entry which is preliminary data.</text>
</comment>
<keyword evidence="9" id="KW-0496">Mitochondrion</keyword>
<evidence type="ECO:0000256" key="2">
    <source>
        <dbReference type="ARBA" id="ARBA00008444"/>
    </source>
</evidence>
<dbReference type="PANTHER" id="PTHR10485">
    <property type="entry name" value="MITOCHONDRIAL IMPORT INNER MEMBRANE TRANSLOCASE SUBUNIT TIM-17"/>
    <property type="match status" value="1"/>
</dbReference>
<protein>
    <submittedName>
        <fullName evidence="12">Uncharacterized protein</fullName>
    </submittedName>
</protein>
<dbReference type="GO" id="GO:0008320">
    <property type="term" value="F:protein transmembrane transporter activity"/>
    <property type="evidence" value="ECO:0007669"/>
    <property type="project" value="TreeGrafter"/>
</dbReference>
<evidence type="ECO:0000256" key="7">
    <source>
        <dbReference type="ARBA" id="ARBA00022989"/>
    </source>
</evidence>
<name>A0A4V3XBH8_9APHY</name>
<proteinExistence type="inferred from homology"/>
<comment type="subcellular location">
    <subcellularLocation>
        <location evidence="1">Mitochondrion inner membrane</location>
        <topology evidence="1">Multi-pass membrane protein</topology>
    </subcellularLocation>
</comment>
<dbReference type="GO" id="GO:0005744">
    <property type="term" value="C:TIM23 mitochondrial import inner membrane translocase complex"/>
    <property type="evidence" value="ECO:0007669"/>
    <property type="project" value="TreeGrafter"/>
</dbReference>
<evidence type="ECO:0000256" key="3">
    <source>
        <dbReference type="ARBA" id="ARBA00022448"/>
    </source>
</evidence>
<evidence type="ECO:0000256" key="8">
    <source>
        <dbReference type="ARBA" id="ARBA00023010"/>
    </source>
</evidence>
<comment type="similarity">
    <text evidence="2">Belongs to the Tim17/Tim22/Tim23 family.</text>
</comment>
<evidence type="ECO:0000256" key="1">
    <source>
        <dbReference type="ARBA" id="ARBA00004448"/>
    </source>
</evidence>
<keyword evidence="6" id="KW-0653">Protein transport</keyword>
<keyword evidence="3" id="KW-0813">Transport</keyword>
<evidence type="ECO:0000256" key="4">
    <source>
        <dbReference type="ARBA" id="ARBA00022692"/>
    </source>
</evidence>
<dbReference type="AlphaFoldDB" id="A0A4V3XBH8"/>
<sequence>MAHADHTRDPCPWVILSDFGSAFAMGAVGGTIWHGIKGARNSPRGDRFVGAMSVIKARAPVTGGNFGVWGGMFSSFDCAVKGWRQKEDMWNAIISGFLTGGCLAARTTTLFPSIILPRPSNRDDYLPQLYADKSAPGGPRSALGSAVACGILLSVFEGVGVLISRVFNDSTRPQLPPLPEHMQAPPSLQPA</sequence>
<keyword evidence="10 11" id="KW-0472">Membrane</keyword>
<evidence type="ECO:0000256" key="6">
    <source>
        <dbReference type="ARBA" id="ARBA00022927"/>
    </source>
</evidence>
<dbReference type="EMBL" id="SGPJ01000011">
    <property type="protein sequence ID" value="THH02063.1"/>
    <property type="molecule type" value="Genomic_DNA"/>
</dbReference>
<feature type="transmembrane region" description="Helical" evidence="11">
    <location>
        <begin position="90"/>
        <end position="115"/>
    </location>
</feature>
<gene>
    <name evidence="12" type="ORF">EW026_g708</name>
</gene>
<evidence type="ECO:0000256" key="5">
    <source>
        <dbReference type="ARBA" id="ARBA00022792"/>
    </source>
</evidence>
<evidence type="ECO:0000256" key="10">
    <source>
        <dbReference type="ARBA" id="ARBA00023136"/>
    </source>
</evidence>
<keyword evidence="13" id="KW-1185">Reference proteome</keyword>
<evidence type="ECO:0000313" key="13">
    <source>
        <dbReference type="Proteomes" id="UP000309038"/>
    </source>
</evidence>
<dbReference type="PANTHER" id="PTHR10485:SF0">
    <property type="entry name" value="AT05822P-RELATED"/>
    <property type="match status" value="1"/>
</dbReference>
<evidence type="ECO:0000256" key="11">
    <source>
        <dbReference type="SAM" id="Phobius"/>
    </source>
</evidence>
<evidence type="ECO:0000256" key="9">
    <source>
        <dbReference type="ARBA" id="ARBA00023128"/>
    </source>
</evidence>
<organism evidence="12 13">
    <name type="scientific">Hermanssonia centrifuga</name>
    <dbReference type="NCBI Taxonomy" id="98765"/>
    <lineage>
        <taxon>Eukaryota</taxon>
        <taxon>Fungi</taxon>
        <taxon>Dikarya</taxon>
        <taxon>Basidiomycota</taxon>
        <taxon>Agaricomycotina</taxon>
        <taxon>Agaricomycetes</taxon>
        <taxon>Polyporales</taxon>
        <taxon>Meruliaceae</taxon>
        <taxon>Hermanssonia</taxon>
    </lineage>
</organism>